<dbReference type="InterPro" id="IPR003439">
    <property type="entry name" value="ABC_transporter-like_ATP-bd"/>
</dbReference>
<dbReference type="InterPro" id="IPR003593">
    <property type="entry name" value="AAA+_ATPase"/>
</dbReference>
<feature type="domain" description="ABC transporter" evidence="5">
    <location>
        <begin position="15"/>
        <end position="224"/>
    </location>
</feature>
<evidence type="ECO:0000256" key="1">
    <source>
        <dbReference type="ARBA" id="ARBA00005417"/>
    </source>
</evidence>
<gene>
    <name evidence="6" type="ORF">GCM10023321_62080</name>
</gene>
<keyword evidence="3" id="KW-0547">Nucleotide-binding</keyword>
<comment type="caution">
    <text evidence="6">The sequence shown here is derived from an EMBL/GenBank/DDBJ whole genome shotgun (WGS) entry which is preliminary data.</text>
</comment>
<evidence type="ECO:0000256" key="4">
    <source>
        <dbReference type="ARBA" id="ARBA00022840"/>
    </source>
</evidence>
<dbReference type="InterPro" id="IPR050319">
    <property type="entry name" value="ABC_transp_ATP-bind"/>
</dbReference>
<keyword evidence="2" id="KW-0813">Transport</keyword>
<dbReference type="SUPFAM" id="SSF52540">
    <property type="entry name" value="P-loop containing nucleoside triphosphate hydrolases"/>
    <property type="match status" value="1"/>
</dbReference>
<sequence>MNAGLPGAGVRAGLIGTGLVAGYRPGERVVDGLDVAVRPGEVLGVAGPSGCGKSTLVRVLALLHRPSAGTLTLDGEPVTGARYRAPRAQRTRIGVIFQQPRRAVDPRLTLRELMLEPLRATGRPLPDPDELADLVGLTDELLTRRPHQVSEGQLQRACVARALVARPRYLLCDEMTAMLDASTTAALVGVVRDYARTTGAGVLTVSHDEPLLDVWADRTLHPWS</sequence>
<protein>
    <submittedName>
        <fullName evidence="6">ATP-binding cassette domain-containing protein</fullName>
    </submittedName>
</protein>
<evidence type="ECO:0000256" key="3">
    <source>
        <dbReference type="ARBA" id="ARBA00022741"/>
    </source>
</evidence>
<accession>A0ABP9QVX8</accession>
<dbReference type="PANTHER" id="PTHR43776">
    <property type="entry name" value="TRANSPORT ATP-BINDING PROTEIN"/>
    <property type="match status" value="1"/>
</dbReference>
<name>A0ABP9QVX8_9PSEU</name>
<evidence type="ECO:0000313" key="7">
    <source>
        <dbReference type="Proteomes" id="UP001428817"/>
    </source>
</evidence>
<dbReference type="Gene3D" id="3.40.50.300">
    <property type="entry name" value="P-loop containing nucleotide triphosphate hydrolases"/>
    <property type="match status" value="1"/>
</dbReference>
<dbReference type="InterPro" id="IPR027417">
    <property type="entry name" value="P-loop_NTPase"/>
</dbReference>
<comment type="similarity">
    <text evidence="1">Belongs to the ABC transporter superfamily.</text>
</comment>
<evidence type="ECO:0000259" key="5">
    <source>
        <dbReference type="PROSITE" id="PS50893"/>
    </source>
</evidence>
<dbReference type="PROSITE" id="PS50893">
    <property type="entry name" value="ABC_TRANSPORTER_2"/>
    <property type="match status" value="1"/>
</dbReference>
<dbReference type="Proteomes" id="UP001428817">
    <property type="component" value="Unassembled WGS sequence"/>
</dbReference>
<evidence type="ECO:0000256" key="2">
    <source>
        <dbReference type="ARBA" id="ARBA00022448"/>
    </source>
</evidence>
<keyword evidence="7" id="KW-1185">Reference proteome</keyword>
<proteinExistence type="inferred from homology"/>
<dbReference type="EMBL" id="BAABJP010000039">
    <property type="protein sequence ID" value="GAA5168268.1"/>
    <property type="molecule type" value="Genomic_DNA"/>
</dbReference>
<dbReference type="GO" id="GO:0005524">
    <property type="term" value="F:ATP binding"/>
    <property type="evidence" value="ECO:0007669"/>
    <property type="project" value="UniProtKB-KW"/>
</dbReference>
<keyword evidence="4 6" id="KW-0067">ATP-binding</keyword>
<organism evidence="6 7">
    <name type="scientific">Pseudonocardia eucalypti</name>
    <dbReference type="NCBI Taxonomy" id="648755"/>
    <lineage>
        <taxon>Bacteria</taxon>
        <taxon>Bacillati</taxon>
        <taxon>Actinomycetota</taxon>
        <taxon>Actinomycetes</taxon>
        <taxon>Pseudonocardiales</taxon>
        <taxon>Pseudonocardiaceae</taxon>
        <taxon>Pseudonocardia</taxon>
    </lineage>
</organism>
<dbReference type="PANTHER" id="PTHR43776:SF7">
    <property type="entry name" value="D,D-DIPEPTIDE TRANSPORT ATP-BINDING PROTEIN DDPF-RELATED"/>
    <property type="match status" value="1"/>
</dbReference>
<evidence type="ECO:0000313" key="6">
    <source>
        <dbReference type="EMBL" id="GAA5168268.1"/>
    </source>
</evidence>
<dbReference type="Pfam" id="PF00005">
    <property type="entry name" value="ABC_tran"/>
    <property type="match status" value="1"/>
</dbReference>
<dbReference type="SMART" id="SM00382">
    <property type="entry name" value="AAA"/>
    <property type="match status" value="1"/>
</dbReference>
<reference evidence="7" key="1">
    <citation type="journal article" date="2019" name="Int. J. Syst. Evol. Microbiol.">
        <title>The Global Catalogue of Microorganisms (GCM) 10K type strain sequencing project: providing services to taxonomists for standard genome sequencing and annotation.</title>
        <authorList>
            <consortium name="The Broad Institute Genomics Platform"/>
            <consortium name="The Broad Institute Genome Sequencing Center for Infectious Disease"/>
            <person name="Wu L."/>
            <person name="Ma J."/>
        </authorList>
    </citation>
    <scope>NUCLEOTIDE SEQUENCE [LARGE SCALE GENOMIC DNA]</scope>
    <source>
        <strain evidence="7">JCM 18303</strain>
    </source>
</reference>